<dbReference type="Gene3D" id="1.10.340.70">
    <property type="match status" value="1"/>
</dbReference>
<protein>
    <submittedName>
        <fullName evidence="3">Reverse transcriptase domain-containing protein</fullName>
    </submittedName>
</protein>
<reference evidence="3" key="2">
    <citation type="submission" date="2022-01" db="EMBL/GenBank/DDBJ databases">
        <authorList>
            <person name="Yamashiro T."/>
            <person name="Shiraishi A."/>
            <person name="Satake H."/>
            <person name="Nakayama K."/>
        </authorList>
    </citation>
    <scope>NUCLEOTIDE SEQUENCE</scope>
</reference>
<comment type="caution">
    <text evidence="3">The sequence shown here is derived from an EMBL/GenBank/DDBJ whole genome shotgun (WGS) entry which is preliminary data.</text>
</comment>
<dbReference type="PANTHER" id="PTHR45835">
    <property type="entry name" value="YALI0A06105P"/>
    <property type="match status" value="1"/>
</dbReference>
<evidence type="ECO:0000313" key="3">
    <source>
        <dbReference type="EMBL" id="GJT78551.1"/>
    </source>
</evidence>
<accession>A0ABQ5GTJ5</accession>
<keyword evidence="3" id="KW-0548">Nucleotidyltransferase</keyword>
<dbReference type="Gene3D" id="3.30.420.10">
    <property type="entry name" value="Ribonuclease H-like superfamily/Ribonuclease H"/>
    <property type="match status" value="1"/>
</dbReference>
<dbReference type="GO" id="GO:0003964">
    <property type="term" value="F:RNA-directed DNA polymerase activity"/>
    <property type="evidence" value="ECO:0007669"/>
    <property type="project" value="UniProtKB-KW"/>
</dbReference>
<name>A0ABQ5GTJ5_9ASTR</name>
<feature type="domain" description="Tf2-1-like SH3-like" evidence="2">
    <location>
        <begin position="233"/>
        <end position="274"/>
    </location>
</feature>
<dbReference type="InterPro" id="IPR056924">
    <property type="entry name" value="SH3_Tf2-1"/>
</dbReference>
<dbReference type="Pfam" id="PF17921">
    <property type="entry name" value="Integrase_H2C2"/>
    <property type="match status" value="1"/>
</dbReference>
<dbReference type="PANTHER" id="PTHR45835:SF99">
    <property type="entry name" value="CHROMO DOMAIN-CONTAINING PROTEIN-RELATED"/>
    <property type="match status" value="1"/>
</dbReference>
<dbReference type="SUPFAM" id="SSF53098">
    <property type="entry name" value="Ribonuclease H-like"/>
    <property type="match status" value="1"/>
</dbReference>
<keyword evidence="3" id="KW-0808">Transferase</keyword>
<reference evidence="3" key="1">
    <citation type="journal article" date="2022" name="Int. J. Mol. Sci.">
        <title>Draft Genome of Tanacetum Coccineum: Genomic Comparison of Closely Related Tanacetum-Family Plants.</title>
        <authorList>
            <person name="Yamashiro T."/>
            <person name="Shiraishi A."/>
            <person name="Nakayama K."/>
            <person name="Satake H."/>
        </authorList>
    </citation>
    <scope>NUCLEOTIDE SEQUENCE</scope>
</reference>
<dbReference type="EMBL" id="BQNB010018812">
    <property type="protein sequence ID" value="GJT78551.1"/>
    <property type="molecule type" value="Genomic_DNA"/>
</dbReference>
<evidence type="ECO:0000259" key="1">
    <source>
        <dbReference type="Pfam" id="PF17921"/>
    </source>
</evidence>
<sequence length="357" mass="41860">MRQRRWLELLSDYDCEIRYHPGKANVVADALSRKEREPLRVRALLMTIGLDLPKQILRAQTEARKPENIKKEDVGGILVENSKDPEKLRTEKLEPRADGTMCLNGRSWLPCYGDLRTVIMHESHKSKYSIHPGSDKMYQDMKKLYWWPNMKANIATYVSKCLTCAKVKAEHQRPSGLLVQPEIPQWKWDNITMDFVTKLPKSSQGYDTIWVIVDRLTKSAIFMPMRETDPMDKLARMYLKEVLKKVRAVAYKLELPQELSRVYNTFHVSNLKKCYSDDPLVVPLEGLQVDDKLHFVEEPVEIIDREVKQLRRSCVPIVKVRWNSRRGPEFTWEREYQFRKKYPYLFTKIAPSSSAVS</sequence>
<keyword evidence="3" id="KW-0695">RNA-directed DNA polymerase</keyword>
<dbReference type="InterPro" id="IPR036397">
    <property type="entry name" value="RNaseH_sf"/>
</dbReference>
<organism evidence="3 4">
    <name type="scientific">Tanacetum coccineum</name>
    <dbReference type="NCBI Taxonomy" id="301880"/>
    <lineage>
        <taxon>Eukaryota</taxon>
        <taxon>Viridiplantae</taxon>
        <taxon>Streptophyta</taxon>
        <taxon>Embryophyta</taxon>
        <taxon>Tracheophyta</taxon>
        <taxon>Spermatophyta</taxon>
        <taxon>Magnoliopsida</taxon>
        <taxon>eudicotyledons</taxon>
        <taxon>Gunneridae</taxon>
        <taxon>Pentapetalae</taxon>
        <taxon>asterids</taxon>
        <taxon>campanulids</taxon>
        <taxon>Asterales</taxon>
        <taxon>Asteraceae</taxon>
        <taxon>Asteroideae</taxon>
        <taxon>Anthemideae</taxon>
        <taxon>Anthemidinae</taxon>
        <taxon>Tanacetum</taxon>
    </lineage>
</organism>
<proteinExistence type="predicted"/>
<evidence type="ECO:0000313" key="4">
    <source>
        <dbReference type="Proteomes" id="UP001151760"/>
    </source>
</evidence>
<dbReference type="Proteomes" id="UP001151760">
    <property type="component" value="Unassembled WGS sequence"/>
</dbReference>
<evidence type="ECO:0000259" key="2">
    <source>
        <dbReference type="Pfam" id="PF24626"/>
    </source>
</evidence>
<dbReference type="InterPro" id="IPR012337">
    <property type="entry name" value="RNaseH-like_sf"/>
</dbReference>
<dbReference type="Pfam" id="PF24626">
    <property type="entry name" value="SH3_Tf2-1"/>
    <property type="match status" value="1"/>
</dbReference>
<dbReference type="InterPro" id="IPR041588">
    <property type="entry name" value="Integrase_H2C2"/>
</dbReference>
<keyword evidence="4" id="KW-1185">Reference proteome</keyword>
<feature type="domain" description="Integrase zinc-binding" evidence="1">
    <location>
        <begin position="114"/>
        <end position="169"/>
    </location>
</feature>
<gene>
    <name evidence="3" type="ORF">Tco_1045276</name>
</gene>